<dbReference type="EMBL" id="PDKZ01000002">
    <property type="protein sequence ID" value="PHH43735.1"/>
    <property type="molecule type" value="Genomic_DNA"/>
</dbReference>
<gene>
    <name evidence="2" type="ORF">CRX57_27135</name>
</gene>
<reference evidence="3" key="1">
    <citation type="submission" date="2017-10" db="EMBL/GenBank/DDBJ databases">
        <title>FDA dAtabase for Regulatory Grade micrObial Sequences (FDA-ARGOS): Supporting development and validation of Infectious Disease Dx tests.</title>
        <authorList>
            <person name="Goldberg B."/>
            <person name="Campos J."/>
            <person name="Tallon L."/>
            <person name="Sadzewicz L."/>
            <person name="Ott S."/>
            <person name="Zhao X."/>
            <person name="Nagaraj S."/>
            <person name="Vavikolanu K."/>
            <person name="Aluvathingal J."/>
            <person name="Nadendla S."/>
            <person name="Geyer C."/>
            <person name="Sichtig H."/>
        </authorList>
    </citation>
    <scope>NUCLEOTIDE SEQUENCE [LARGE SCALE GENOMIC DNA]</scope>
    <source>
        <strain evidence="3">FDAARGOS_376</strain>
    </source>
</reference>
<evidence type="ECO:0000313" key="2">
    <source>
        <dbReference type="EMBL" id="PHH43735.1"/>
    </source>
</evidence>
<proteinExistence type="predicted"/>
<sequence>MFKVTPNPPEADAIPDPESTSPYSDPNSRKLHEAAERALDHYLRPQAPPERKPSHMFVVAPNMDNEELLAHTCESMASASIMLSDFASLLDTPYRNTVLGIQQVVMLGELAVNRALDNLEPPISN</sequence>
<organism evidence="2 3">
    <name type="scientific">Pseudomonas putida</name>
    <name type="common">Arthrobacter siderocapsulatus</name>
    <dbReference type="NCBI Taxonomy" id="303"/>
    <lineage>
        <taxon>Bacteria</taxon>
        <taxon>Pseudomonadati</taxon>
        <taxon>Pseudomonadota</taxon>
        <taxon>Gammaproteobacteria</taxon>
        <taxon>Pseudomonadales</taxon>
        <taxon>Pseudomonadaceae</taxon>
        <taxon>Pseudomonas</taxon>
    </lineage>
</organism>
<name>A0A2C5WBF0_PSEPU</name>
<evidence type="ECO:0000256" key="1">
    <source>
        <dbReference type="SAM" id="MobiDB-lite"/>
    </source>
</evidence>
<comment type="caution">
    <text evidence="2">The sequence shown here is derived from an EMBL/GenBank/DDBJ whole genome shotgun (WGS) entry which is preliminary data.</text>
</comment>
<evidence type="ECO:0008006" key="4">
    <source>
        <dbReference type="Google" id="ProtNLM"/>
    </source>
</evidence>
<dbReference type="RefSeq" id="WP_098968211.1">
    <property type="nucleotide sequence ID" value="NZ_PDKZ01000002.1"/>
</dbReference>
<feature type="region of interest" description="Disordered" evidence="1">
    <location>
        <begin position="1"/>
        <end position="29"/>
    </location>
</feature>
<protein>
    <recommendedName>
        <fullName evidence="4">DUF3077 domain-containing protein</fullName>
    </recommendedName>
</protein>
<accession>A0A2C5WBF0</accession>
<dbReference type="Pfam" id="PF19619">
    <property type="entry name" value="DUF6124"/>
    <property type="match status" value="1"/>
</dbReference>
<dbReference type="AlphaFoldDB" id="A0A2C5WBF0"/>
<dbReference type="Proteomes" id="UP000222460">
    <property type="component" value="Unassembled WGS sequence"/>
</dbReference>
<evidence type="ECO:0000313" key="3">
    <source>
        <dbReference type="Proteomes" id="UP000222460"/>
    </source>
</evidence>